<feature type="domain" description="Probable transposase IS891/IS1136/IS1341" evidence="5">
    <location>
        <begin position="209"/>
        <end position="324"/>
    </location>
</feature>
<sequence>MRKARWNCMAQKTKKNKLLRYQRIHQNLTEQQYDYLTERHVIRPTHPKYAVLDHFSHLANNVYNQGLYRARQALFKGSWLSYNKLDASLKQSKRQKDSMIYSSMNNVHLVQQQLKLVARSMDSWNKARKAYAKNPSKFTGRPKLPKYRTKGGLSTIIVDNQTVKLRQNGYVEIPCMDKFKVKLAHPETTSIQEVRIVPQNRRFIVEVVYKTNQITQYKPDNGRYLGIDPGVNNAFTLATNVPGITPVIVNGKPIKSINQFYNKQRARLTSLHDRLGQNRSSHQLASLDFYRNQKMSRFAHEASKRIVDFALSHELNTIIIGKNKGQKQRSRMSKQNNQNFIGIPHQVMINLIKYKANLAGIVVIQHSESYTSQTSFLDKEEPIRENGNKARQRKGLSPIKRRLKRGLYKANTGQLINADVNGALQIIKKVVPNAFADGIEGIGLCPVKWSLRF</sequence>
<accession>A0A1I2PP78</accession>
<name>A0A1I2PP78_9LACO</name>
<dbReference type="Pfam" id="PF01385">
    <property type="entry name" value="OrfB_IS605"/>
    <property type="match status" value="1"/>
</dbReference>
<evidence type="ECO:0000259" key="6">
    <source>
        <dbReference type="Pfam" id="PF07282"/>
    </source>
</evidence>
<dbReference type="GO" id="GO:0003677">
    <property type="term" value="F:DNA binding"/>
    <property type="evidence" value="ECO:0007669"/>
    <property type="project" value="UniProtKB-KW"/>
</dbReference>
<dbReference type="Pfam" id="PF07282">
    <property type="entry name" value="Cas12f1-like_TNB"/>
    <property type="match status" value="1"/>
</dbReference>
<keyword evidence="4" id="KW-0233">DNA recombination</keyword>
<dbReference type="NCBIfam" id="TIGR01766">
    <property type="entry name" value="IS200/IS605 family accessory protein TnpB-like domain"/>
    <property type="match status" value="1"/>
</dbReference>
<gene>
    <name evidence="7" type="ORF">SAMN02910432_00194</name>
</gene>
<dbReference type="NCBIfam" id="NF040570">
    <property type="entry name" value="guided_TnpB"/>
    <property type="match status" value="1"/>
</dbReference>
<evidence type="ECO:0000256" key="2">
    <source>
        <dbReference type="ARBA" id="ARBA00022578"/>
    </source>
</evidence>
<dbReference type="GO" id="GO:0032196">
    <property type="term" value="P:transposition"/>
    <property type="evidence" value="ECO:0007669"/>
    <property type="project" value="UniProtKB-KW"/>
</dbReference>
<evidence type="ECO:0000313" key="7">
    <source>
        <dbReference type="EMBL" id="SFG17400.1"/>
    </source>
</evidence>
<protein>
    <submittedName>
        <fullName evidence="7">Transposase, IS605 OrfB family, central region</fullName>
    </submittedName>
</protein>
<evidence type="ECO:0000256" key="3">
    <source>
        <dbReference type="ARBA" id="ARBA00023125"/>
    </source>
</evidence>
<organism evidence="7 8">
    <name type="scientific">Ligilactobacillus ruminis DSM 20403 = NBRC 102161</name>
    <dbReference type="NCBI Taxonomy" id="1423798"/>
    <lineage>
        <taxon>Bacteria</taxon>
        <taxon>Bacillati</taxon>
        <taxon>Bacillota</taxon>
        <taxon>Bacilli</taxon>
        <taxon>Lactobacillales</taxon>
        <taxon>Lactobacillaceae</taxon>
        <taxon>Ligilactobacillus</taxon>
    </lineage>
</organism>
<dbReference type="EMBL" id="FOPI01000004">
    <property type="protein sequence ID" value="SFG17400.1"/>
    <property type="molecule type" value="Genomic_DNA"/>
</dbReference>
<evidence type="ECO:0000313" key="8">
    <source>
        <dbReference type="Proteomes" id="UP000182635"/>
    </source>
</evidence>
<evidence type="ECO:0000259" key="5">
    <source>
        <dbReference type="Pfam" id="PF01385"/>
    </source>
</evidence>
<evidence type="ECO:0000256" key="1">
    <source>
        <dbReference type="ARBA" id="ARBA00008761"/>
    </source>
</evidence>
<proteinExistence type="inferred from homology"/>
<feature type="domain" description="Cas12f1-like TNB" evidence="6">
    <location>
        <begin position="348"/>
        <end position="426"/>
    </location>
</feature>
<comment type="similarity">
    <text evidence="1">In the C-terminal section; belongs to the transposase 35 family.</text>
</comment>
<dbReference type="Proteomes" id="UP000182635">
    <property type="component" value="Unassembled WGS sequence"/>
</dbReference>
<dbReference type="GO" id="GO:0006310">
    <property type="term" value="P:DNA recombination"/>
    <property type="evidence" value="ECO:0007669"/>
    <property type="project" value="UniProtKB-KW"/>
</dbReference>
<evidence type="ECO:0000256" key="4">
    <source>
        <dbReference type="ARBA" id="ARBA00023172"/>
    </source>
</evidence>
<keyword evidence="2" id="KW-0815">Transposition</keyword>
<dbReference type="InterPro" id="IPR001959">
    <property type="entry name" value="Transposase"/>
</dbReference>
<dbReference type="AlphaFoldDB" id="A0A1I2PP78"/>
<reference evidence="8" key="1">
    <citation type="submission" date="2016-10" db="EMBL/GenBank/DDBJ databases">
        <authorList>
            <person name="Varghese N."/>
            <person name="Submissions S."/>
        </authorList>
    </citation>
    <scope>NUCLEOTIDE SEQUENCE [LARGE SCALE GENOMIC DNA]</scope>
    <source>
        <strain evidence="8">DSM 20403</strain>
    </source>
</reference>
<keyword evidence="3" id="KW-0238">DNA-binding</keyword>
<dbReference type="InterPro" id="IPR010095">
    <property type="entry name" value="Cas12f1-like_TNB"/>
</dbReference>